<keyword evidence="1" id="KW-0521">NADP</keyword>
<evidence type="ECO:0000313" key="6">
    <source>
        <dbReference type="Proteomes" id="UP000027138"/>
    </source>
</evidence>
<dbReference type="OrthoDB" id="839263at2759"/>
<dbReference type="InterPro" id="IPR050425">
    <property type="entry name" value="NAD(P)_dehydrat-like"/>
</dbReference>
<dbReference type="PANTHER" id="PTHR10366">
    <property type="entry name" value="NAD DEPENDENT EPIMERASE/DEHYDRATASE"/>
    <property type="match status" value="1"/>
</dbReference>
<dbReference type="AlphaFoldDB" id="A0A067J8T9"/>
<feature type="domain" description="NAD-dependent epimerase/dehydratase" evidence="4">
    <location>
        <begin position="30"/>
        <end position="132"/>
    </location>
</feature>
<gene>
    <name evidence="5" type="ORF">JCGZ_00030</name>
</gene>
<keyword evidence="2" id="KW-0560">Oxidoreductase</keyword>
<accession>A0A067J8T9</accession>
<dbReference type="SUPFAM" id="SSF51735">
    <property type="entry name" value="NAD(P)-binding Rossmann-fold domains"/>
    <property type="match status" value="1"/>
</dbReference>
<dbReference type="InterPro" id="IPR001509">
    <property type="entry name" value="Epimerase_deHydtase"/>
</dbReference>
<evidence type="ECO:0000259" key="4">
    <source>
        <dbReference type="Pfam" id="PF01370"/>
    </source>
</evidence>
<dbReference type="InterPro" id="IPR036291">
    <property type="entry name" value="NAD(P)-bd_dom_sf"/>
</dbReference>
<dbReference type="EMBL" id="KK920193">
    <property type="protein sequence ID" value="KDP20157.1"/>
    <property type="molecule type" value="Genomic_DNA"/>
</dbReference>
<dbReference type="Proteomes" id="UP000027138">
    <property type="component" value="Unassembled WGS sequence"/>
</dbReference>
<dbReference type="STRING" id="180498.A0A067J8T9"/>
<sequence>MAAVTFNGKPLTPDTVVDESWFSDPAFCEENKTWYMLSKTLAEDAAWKFAKENGIDLVTINPGWVFGPPLQPTLNLTIDVLLSHIKGTLLTTEGVLFLLSVSQTFPNQVFRFVDVRDVANAHVLTFERPSANGRYCLVGQVAHFSEFLKIVHEHFPALRLPEKCADDKPFVPKYKVSKEKTKTLGINFTPLEVTVKDTIESFKERGFLSICG</sequence>
<protein>
    <recommendedName>
        <fullName evidence="4">NAD-dependent epimerase/dehydratase domain-containing protein</fullName>
    </recommendedName>
</protein>
<evidence type="ECO:0000256" key="3">
    <source>
        <dbReference type="ARBA" id="ARBA00023445"/>
    </source>
</evidence>
<keyword evidence="6" id="KW-1185">Reference proteome</keyword>
<dbReference type="PANTHER" id="PTHR10366:SF852">
    <property type="entry name" value="CINNAMOYL-COA REDUCTASE CAD2"/>
    <property type="match status" value="1"/>
</dbReference>
<comment type="similarity">
    <text evidence="3">Belongs to the NAD(P)-dependent epimerase/dehydratase family. Dihydroflavonol-4-reductase subfamily.</text>
</comment>
<evidence type="ECO:0000313" key="5">
    <source>
        <dbReference type="EMBL" id="KDP20157.1"/>
    </source>
</evidence>
<evidence type="ECO:0000256" key="1">
    <source>
        <dbReference type="ARBA" id="ARBA00022857"/>
    </source>
</evidence>
<evidence type="ECO:0000256" key="2">
    <source>
        <dbReference type="ARBA" id="ARBA00023002"/>
    </source>
</evidence>
<reference evidence="5 6" key="1">
    <citation type="journal article" date="2014" name="PLoS ONE">
        <title>Global Analysis of Gene Expression Profiles in Physic Nut (Jatropha curcas L.) Seedlings Exposed to Salt Stress.</title>
        <authorList>
            <person name="Zhang L."/>
            <person name="Zhang C."/>
            <person name="Wu P."/>
            <person name="Chen Y."/>
            <person name="Li M."/>
            <person name="Jiang H."/>
            <person name="Wu G."/>
        </authorList>
    </citation>
    <scope>NUCLEOTIDE SEQUENCE [LARGE SCALE GENOMIC DNA]</scope>
    <source>
        <strain evidence="6">cv. GZQX0401</strain>
        <tissue evidence="5">Young leaves</tissue>
    </source>
</reference>
<dbReference type="FunFam" id="3.40.50.720:FF:000085">
    <property type="entry name" value="Dihydroflavonol reductase"/>
    <property type="match status" value="1"/>
</dbReference>
<name>A0A067J8T9_JATCU</name>
<dbReference type="GO" id="GO:0016616">
    <property type="term" value="F:oxidoreductase activity, acting on the CH-OH group of donors, NAD or NADP as acceptor"/>
    <property type="evidence" value="ECO:0007669"/>
    <property type="project" value="TreeGrafter"/>
</dbReference>
<organism evidence="5 6">
    <name type="scientific">Jatropha curcas</name>
    <name type="common">Barbados nut</name>
    <dbReference type="NCBI Taxonomy" id="180498"/>
    <lineage>
        <taxon>Eukaryota</taxon>
        <taxon>Viridiplantae</taxon>
        <taxon>Streptophyta</taxon>
        <taxon>Embryophyta</taxon>
        <taxon>Tracheophyta</taxon>
        <taxon>Spermatophyta</taxon>
        <taxon>Magnoliopsida</taxon>
        <taxon>eudicotyledons</taxon>
        <taxon>Gunneridae</taxon>
        <taxon>Pentapetalae</taxon>
        <taxon>rosids</taxon>
        <taxon>fabids</taxon>
        <taxon>Malpighiales</taxon>
        <taxon>Euphorbiaceae</taxon>
        <taxon>Crotonoideae</taxon>
        <taxon>Jatropheae</taxon>
        <taxon>Jatropha</taxon>
    </lineage>
</organism>
<proteinExistence type="inferred from homology"/>
<dbReference type="Pfam" id="PF01370">
    <property type="entry name" value="Epimerase"/>
    <property type="match status" value="1"/>
</dbReference>
<dbReference type="Gene3D" id="3.40.50.720">
    <property type="entry name" value="NAD(P)-binding Rossmann-like Domain"/>
    <property type="match status" value="1"/>
</dbReference>